<organism evidence="8 9">
    <name type="scientific">Anaeromyces robustus</name>
    <dbReference type="NCBI Taxonomy" id="1754192"/>
    <lineage>
        <taxon>Eukaryota</taxon>
        <taxon>Fungi</taxon>
        <taxon>Fungi incertae sedis</taxon>
        <taxon>Chytridiomycota</taxon>
        <taxon>Chytridiomycota incertae sedis</taxon>
        <taxon>Neocallimastigomycetes</taxon>
        <taxon>Neocallimastigales</taxon>
        <taxon>Neocallimastigaceae</taxon>
        <taxon>Anaeromyces</taxon>
    </lineage>
</organism>
<evidence type="ECO:0000313" key="9">
    <source>
        <dbReference type="Proteomes" id="UP000193944"/>
    </source>
</evidence>
<evidence type="ECO:0000256" key="3">
    <source>
        <dbReference type="ARBA" id="ARBA00022692"/>
    </source>
</evidence>
<feature type="compositionally biased region" description="Polar residues" evidence="6">
    <location>
        <begin position="491"/>
        <end position="506"/>
    </location>
</feature>
<dbReference type="GO" id="GO:0000329">
    <property type="term" value="C:fungal-type vacuole membrane"/>
    <property type="evidence" value="ECO:0007669"/>
    <property type="project" value="TreeGrafter"/>
</dbReference>
<dbReference type="InterPro" id="IPR004331">
    <property type="entry name" value="SPX_dom"/>
</dbReference>
<dbReference type="EMBL" id="MCFG01000568">
    <property type="protein sequence ID" value="ORX63961.1"/>
    <property type="molecule type" value="Genomic_DNA"/>
</dbReference>
<evidence type="ECO:0000256" key="5">
    <source>
        <dbReference type="ARBA" id="ARBA00023136"/>
    </source>
</evidence>
<dbReference type="OrthoDB" id="6493944at2759"/>
<protein>
    <recommendedName>
        <fullName evidence="7">SPX domain-containing protein</fullName>
    </recommendedName>
</protein>
<accession>A0A1Y1VRP8</accession>
<dbReference type="STRING" id="1754192.A0A1Y1VRP8"/>
<dbReference type="GO" id="GO:0033254">
    <property type="term" value="C:vacuolar transporter chaperone complex"/>
    <property type="evidence" value="ECO:0007669"/>
    <property type="project" value="TreeGrafter"/>
</dbReference>
<dbReference type="AlphaFoldDB" id="A0A1Y1VRP8"/>
<feature type="domain" description="SPX" evidence="7">
    <location>
        <begin position="1"/>
        <end position="136"/>
    </location>
</feature>
<sequence length="527" mass="62456">MKFGNSFLYQLKPEWKESYIHYIDLKLYLKNKVPFGDEEEEDFKNKIQKDLQMVRDFTENKYNELNNIVISCEKKIEELSQSEDTDYSEINEQLSVATNDILELDKYIRLNSLGFSKILKKHDKLTNYKIKMNYIEELKGFPFNINFNDLIIKLSKLFAITNVDPFKNAKNNNNTGTEHFVRSTSKYWVHKNNITAVKCSILKHLPVNIYNSKTGRFDPGITSIYFDNSDFDLYVGRLKLLKGAEAFRIRWYGAVDSSDTVYMERKINQGAKISESSHKERFPLEEKYVNDYLSGKYNFEEKIKYYRENGLRTEKQLEELERFSTEYQDAVIKKNLKPVLRTFYNRIAFQFPDHARIRISLDTDLCMIREDNFGRPRSKDNWRREDVKTDFPFAYLPEEDITRFPFGILEIKLQTQYGVKAPQWIEDLINSHLVEQIPKFSKFVHGVSVLNKDRVPLLPYWLPQLDVLEMKEKDMRLNENNENLKKKKNSEASNQTHQNHVLNVSATPRKKSIEYCEPQLNHFANEK</sequence>
<gene>
    <name evidence="8" type="ORF">BCR32DRAFT_298259</name>
</gene>
<name>A0A1Y1VRP8_9FUNG</name>
<keyword evidence="3" id="KW-0812">Transmembrane</keyword>
<evidence type="ECO:0000256" key="2">
    <source>
        <dbReference type="ARBA" id="ARBA00022554"/>
    </source>
</evidence>
<dbReference type="PROSITE" id="PS51382">
    <property type="entry name" value="SPX"/>
    <property type="match status" value="1"/>
</dbReference>
<keyword evidence="2" id="KW-0926">Vacuole</keyword>
<dbReference type="PANTHER" id="PTHR46140:SF1">
    <property type="entry name" value="VACUOLAR TRANSPORTER CHAPERONE COMPLEX SUBUNIT 4-RELATED"/>
    <property type="match status" value="1"/>
</dbReference>
<dbReference type="GO" id="GO:0006799">
    <property type="term" value="P:polyphosphate biosynthetic process"/>
    <property type="evidence" value="ECO:0007669"/>
    <property type="project" value="UniProtKB-ARBA"/>
</dbReference>
<evidence type="ECO:0000256" key="4">
    <source>
        <dbReference type="ARBA" id="ARBA00022989"/>
    </source>
</evidence>
<proteinExistence type="predicted"/>
<dbReference type="InterPro" id="IPR042267">
    <property type="entry name" value="VTC_sf"/>
</dbReference>
<reference evidence="8 9" key="1">
    <citation type="submission" date="2016-08" db="EMBL/GenBank/DDBJ databases">
        <title>A Parts List for Fungal Cellulosomes Revealed by Comparative Genomics.</title>
        <authorList>
            <consortium name="DOE Joint Genome Institute"/>
            <person name="Haitjema C.H."/>
            <person name="Gilmore S.P."/>
            <person name="Henske J.K."/>
            <person name="Solomon K.V."/>
            <person name="De Groot R."/>
            <person name="Kuo A."/>
            <person name="Mondo S.J."/>
            <person name="Salamov A.A."/>
            <person name="Labutti K."/>
            <person name="Zhao Z."/>
            <person name="Chiniquy J."/>
            <person name="Barry K."/>
            <person name="Brewer H.M."/>
            <person name="Purvine S.O."/>
            <person name="Wright A.T."/>
            <person name="Boxma B."/>
            <person name="Van Alen T."/>
            <person name="Hackstein J.H."/>
            <person name="Baker S.E."/>
            <person name="Grigoriev I.V."/>
            <person name="O'Malley M.A."/>
        </authorList>
    </citation>
    <scope>NUCLEOTIDE SEQUENCE [LARGE SCALE GENOMIC DNA]</scope>
    <source>
        <strain evidence="8 9">S4</strain>
    </source>
</reference>
<comment type="caution">
    <text evidence="8">The sequence shown here is derived from an EMBL/GenBank/DDBJ whole genome shotgun (WGS) entry which is preliminary data.</text>
</comment>
<dbReference type="PANTHER" id="PTHR46140">
    <property type="entry name" value="VACUOLAR TRANSPORTER CHAPERONE 1-RELATED"/>
    <property type="match status" value="1"/>
</dbReference>
<keyword evidence="4" id="KW-1133">Transmembrane helix</keyword>
<dbReference type="Pfam" id="PF09359">
    <property type="entry name" value="VTC"/>
    <property type="match status" value="1"/>
</dbReference>
<dbReference type="Pfam" id="PF03105">
    <property type="entry name" value="SPX"/>
    <property type="match status" value="1"/>
</dbReference>
<dbReference type="InterPro" id="IPR051572">
    <property type="entry name" value="VTC_Complex_Subunit"/>
</dbReference>
<evidence type="ECO:0000256" key="1">
    <source>
        <dbReference type="ARBA" id="ARBA00004128"/>
    </source>
</evidence>
<evidence type="ECO:0000256" key="6">
    <source>
        <dbReference type="SAM" id="MobiDB-lite"/>
    </source>
</evidence>
<evidence type="ECO:0000313" key="8">
    <source>
        <dbReference type="EMBL" id="ORX63961.1"/>
    </source>
</evidence>
<dbReference type="Proteomes" id="UP000193944">
    <property type="component" value="Unassembled WGS sequence"/>
</dbReference>
<keyword evidence="9" id="KW-1185">Reference proteome</keyword>
<dbReference type="CDD" id="cd07751">
    <property type="entry name" value="PolyPPase_VTC4_like"/>
    <property type="match status" value="1"/>
</dbReference>
<feature type="region of interest" description="Disordered" evidence="6">
    <location>
        <begin position="484"/>
        <end position="506"/>
    </location>
</feature>
<evidence type="ECO:0000259" key="7">
    <source>
        <dbReference type="PROSITE" id="PS51382"/>
    </source>
</evidence>
<dbReference type="InterPro" id="IPR018966">
    <property type="entry name" value="VTC_domain"/>
</dbReference>
<dbReference type="Gene3D" id="3.20.100.30">
    <property type="entry name" value="VTC, catalytic tunnel domain"/>
    <property type="match status" value="1"/>
</dbReference>
<keyword evidence="5" id="KW-0472">Membrane</keyword>
<comment type="subcellular location">
    <subcellularLocation>
        <location evidence="1">Vacuole membrane</location>
        <topology evidence="1">Multi-pass membrane protein</topology>
    </subcellularLocation>
</comment>
<reference evidence="8 9" key="2">
    <citation type="submission" date="2016-08" db="EMBL/GenBank/DDBJ databases">
        <title>Pervasive Adenine N6-methylation of Active Genes in Fungi.</title>
        <authorList>
            <consortium name="DOE Joint Genome Institute"/>
            <person name="Mondo S.J."/>
            <person name="Dannebaum R.O."/>
            <person name="Kuo R.C."/>
            <person name="Labutti K."/>
            <person name="Haridas S."/>
            <person name="Kuo A."/>
            <person name="Salamov A."/>
            <person name="Ahrendt S.R."/>
            <person name="Lipzen A."/>
            <person name="Sullivan W."/>
            <person name="Andreopoulos W.B."/>
            <person name="Clum A."/>
            <person name="Lindquist E."/>
            <person name="Daum C."/>
            <person name="Ramamoorthy G.K."/>
            <person name="Gryganskyi A."/>
            <person name="Culley D."/>
            <person name="Magnuson J.K."/>
            <person name="James T.Y."/>
            <person name="O'Malley M.A."/>
            <person name="Stajich J.E."/>
            <person name="Spatafora J.W."/>
            <person name="Visel A."/>
            <person name="Grigoriev I.V."/>
        </authorList>
    </citation>
    <scope>NUCLEOTIDE SEQUENCE [LARGE SCALE GENOMIC DNA]</scope>
    <source>
        <strain evidence="8 9">S4</strain>
    </source>
</reference>